<gene>
    <name evidence="7" type="ORF">TTHERM_00971660</name>
</gene>
<evidence type="ECO:0000256" key="3">
    <source>
        <dbReference type="ARBA" id="ARBA00022833"/>
    </source>
</evidence>
<keyword evidence="1" id="KW-0479">Metal-binding</keyword>
<feature type="region of interest" description="Disordered" evidence="5">
    <location>
        <begin position="107"/>
        <end position="131"/>
    </location>
</feature>
<dbReference type="GeneID" id="7837195"/>
<dbReference type="SUPFAM" id="SSF90209">
    <property type="entry name" value="Ran binding protein zinc finger-like"/>
    <property type="match status" value="1"/>
</dbReference>
<feature type="region of interest" description="Disordered" evidence="5">
    <location>
        <begin position="751"/>
        <end position="774"/>
    </location>
</feature>
<accession>Q24DK6</accession>
<dbReference type="InterPro" id="IPR001876">
    <property type="entry name" value="Znf_RanBP2"/>
</dbReference>
<dbReference type="Proteomes" id="UP000009168">
    <property type="component" value="Unassembled WGS sequence"/>
</dbReference>
<dbReference type="InterPro" id="IPR018247">
    <property type="entry name" value="EF_Hand_1_Ca_BS"/>
</dbReference>
<dbReference type="STRING" id="312017.Q24DK6"/>
<dbReference type="OrthoDB" id="309736at2759"/>
<reference evidence="8" key="1">
    <citation type="journal article" date="2006" name="PLoS Biol.">
        <title>Macronuclear genome sequence of the ciliate Tetrahymena thermophila, a model eukaryote.</title>
        <authorList>
            <person name="Eisen J.A."/>
            <person name="Coyne R.S."/>
            <person name="Wu M."/>
            <person name="Wu D."/>
            <person name="Thiagarajan M."/>
            <person name="Wortman J.R."/>
            <person name="Badger J.H."/>
            <person name="Ren Q."/>
            <person name="Amedeo P."/>
            <person name="Jones K.M."/>
            <person name="Tallon L.J."/>
            <person name="Delcher A.L."/>
            <person name="Salzberg S.L."/>
            <person name="Silva J.C."/>
            <person name="Haas B.J."/>
            <person name="Majoros W.H."/>
            <person name="Farzad M."/>
            <person name="Carlton J.M."/>
            <person name="Smith R.K. Jr."/>
            <person name="Garg J."/>
            <person name="Pearlman R.E."/>
            <person name="Karrer K.M."/>
            <person name="Sun L."/>
            <person name="Manning G."/>
            <person name="Elde N.C."/>
            <person name="Turkewitz A.P."/>
            <person name="Asai D.J."/>
            <person name="Wilkes D.E."/>
            <person name="Wang Y."/>
            <person name="Cai H."/>
            <person name="Collins K."/>
            <person name="Stewart B.A."/>
            <person name="Lee S.R."/>
            <person name="Wilamowska K."/>
            <person name="Weinberg Z."/>
            <person name="Ruzzo W.L."/>
            <person name="Wloga D."/>
            <person name="Gaertig J."/>
            <person name="Frankel J."/>
            <person name="Tsao C.-C."/>
            <person name="Gorovsky M.A."/>
            <person name="Keeling P.J."/>
            <person name="Waller R.F."/>
            <person name="Patron N.J."/>
            <person name="Cherry J.M."/>
            <person name="Stover N.A."/>
            <person name="Krieger C.J."/>
            <person name="del Toro C."/>
            <person name="Ryder H.F."/>
            <person name="Williamson S.C."/>
            <person name="Barbeau R.A."/>
            <person name="Hamilton E.P."/>
            <person name="Orias E."/>
        </authorList>
    </citation>
    <scope>NUCLEOTIDE SEQUENCE [LARGE SCALE GENOMIC DNA]</scope>
    <source>
        <strain evidence="8">SB210</strain>
    </source>
</reference>
<feature type="region of interest" description="Disordered" evidence="5">
    <location>
        <begin position="876"/>
        <end position="897"/>
    </location>
</feature>
<evidence type="ECO:0000313" key="7">
    <source>
        <dbReference type="EMBL" id="EAS05842.1"/>
    </source>
</evidence>
<keyword evidence="8" id="KW-1185">Reference proteome</keyword>
<dbReference type="EMBL" id="GG662319">
    <property type="protein sequence ID" value="EAS05842.1"/>
    <property type="molecule type" value="Genomic_DNA"/>
</dbReference>
<dbReference type="GO" id="GO:0008270">
    <property type="term" value="F:zinc ion binding"/>
    <property type="evidence" value="ECO:0007669"/>
    <property type="project" value="UniProtKB-KW"/>
</dbReference>
<evidence type="ECO:0000259" key="6">
    <source>
        <dbReference type="PROSITE" id="PS50199"/>
    </source>
</evidence>
<dbReference type="KEGG" id="tet:TTHERM_00971660"/>
<dbReference type="SMART" id="SM00547">
    <property type="entry name" value="ZnF_RBZ"/>
    <property type="match status" value="1"/>
</dbReference>
<dbReference type="PROSITE" id="PS01358">
    <property type="entry name" value="ZF_RANBP2_1"/>
    <property type="match status" value="1"/>
</dbReference>
<dbReference type="HOGENOM" id="CLU_301010_0_0_1"/>
<dbReference type="AlphaFoldDB" id="Q24DK6"/>
<evidence type="ECO:0000256" key="2">
    <source>
        <dbReference type="ARBA" id="ARBA00022771"/>
    </source>
</evidence>
<feature type="compositionally biased region" description="Polar residues" evidence="5">
    <location>
        <begin position="764"/>
        <end position="774"/>
    </location>
</feature>
<evidence type="ECO:0000256" key="4">
    <source>
        <dbReference type="PROSITE-ProRule" id="PRU00322"/>
    </source>
</evidence>
<dbReference type="Gene3D" id="4.10.1060.10">
    <property type="entry name" value="Zinc finger, RanBP2-type"/>
    <property type="match status" value="1"/>
</dbReference>
<dbReference type="InterPro" id="IPR036443">
    <property type="entry name" value="Znf_RanBP2_sf"/>
</dbReference>
<dbReference type="InParanoid" id="Q24DK6"/>
<dbReference type="RefSeq" id="XP_001026087.1">
    <property type="nucleotide sequence ID" value="XM_001026087.1"/>
</dbReference>
<protein>
    <submittedName>
        <fullName evidence="7">Zinc finger, Ran-binding protein</fullName>
    </submittedName>
</protein>
<sequence>MKTNYNQDYPYQDSLNFFSTTSSSTQNAQKNFRPYNPQQVKAQIEGAVDTQLIQPQTFAYNIQQSAYGNHQHIQKQILNSQQNQNQALSQNFNNSNIINKNQAIHTNRQSKGQNSNNNTSSGNSNFNGNNATTTTMRAGDWICLICNNLNFSFRNECNRCRIQTKQQNYIQNMMICSQDKLNSTFNPQLVIPTPQLINYEIAQEQQQQNHQIYHRIQQQQQAIQKSHSQNQQFQQPFIPLLNMNLKKANSEKENKEPQPSFTMANGAPLGTQINMVNINNPNPSVLQTSYNQDAQTSKGSFNNSYLANQGANQNASFQFNQSLQSECINLNTPQLFYPNNNQKFNDFKQNQYQYLQNQNQQQLYNSSQISKLNDLNNQQQFKQNFQYNFNQISNQSQYQQPCQFESQNFQLPFQFKQNISQNQQPDNSSQINGNILISQQEIYQQRQMHFMMYQQQLLLQQQKNPAVSQNLNQTPHLLNFPQVSGQPLQNELQNQFHYPKNNMQQFLIDNNNNNTQRSQLIESQDDSQNQMQSDQTQNQQTYFQQQQCTQEHNKYEAKCEKEKQFEYQLNSKEESKYQQSVVLQSESKQQQQSFYFPHQINFLQKSMVFQQPQGLTLNNFNVIQKPSNVFQQQQQQQQQLPSRNQQISQGVNEICGIKTNKTLCNGNFSNQEQNSEINKHVSQPFPQPQNCTTNSFYSLNLWSGPQKGYENRLLVTPPKAKQFQQQNLPLSDIENLITQFKLMYSTEKKSQAKSIHSDNKSESHSTFFGSTQKEIPNSNKSLNFKEYQEDLIQEKGEIQILNQGQQNEETKSPEKIVKQIDFNEDNTLDKDEIENQELKNIKENRLNLKMTQKTQKIYIEKYSNEKEDFVNHENQLQNSQQKFNNRNEEESGSKHYEKKSFKFQQSEIILFEKENCKDCENRNQADQNADVSQISTQILSKQSTKEKCDKYLSLDEIITTPLKQVEDQETENAIELQKYSNNNSETKQTISQIV</sequence>
<dbReference type="PROSITE" id="PS50199">
    <property type="entry name" value="ZF_RANBP2_2"/>
    <property type="match status" value="1"/>
</dbReference>
<keyword evidence="2 4" id="KW-0863">Zinc-finger</keyword>
<evidence type="ECO:0000256" key="1">
    <source>
        <dbReference type="ARBA" id="ARBA00022723"/>
    </source>
</evidence>
<feature type="compositionally biased region" description="Low complexity" evidence="5">
    <location>
        <begin position="114"/>
        <end position="131"/>
    </location>
</feature>
<evidence type="ECO:0000256" key="5">
    <source>
        <dbReference type="SAM" id="MobiDB-lite"/>
    </source>
</evidence>
<feature type="compositionally biased region" description="Basic and acidic residues" evidence="5">
    <location>
        <begin position="885"/>
        <end position="897"/>
    </location>
</feature>
<feature type="compositionally biased region" description="Basic and acidic residues" evidence="5">
    <location>
        <begin position="751"/>
        <end position="763"/>
    </location>
</feature>
<evidence type="ECO:0000313" key="8">
    <source>
        <dbReference type="Proteomes" id="UP000009168"/>
    </source>
</evidence>
<organism evidence="7 8">
    <name type="scientific">Tetrahymena thermophila (strain SB210)</name>
    <dbReference type="NCBI Taxonomy" id="312017"/>
    <lineage>
        <taxon>Eukaryota</taxon>
        <taxon>Sar</taxon>
        <taxon>Alveolata</taxon>
        <taxon>Ciliophora</taxon>
        <taxon>Intramacronucleata</taxon>
        <taxon>Oligohymenophorea</taxon>
        <taxon>Hymenostomatida</taxon>
        <taxon>Tetrahymenina</taxon>
        <taxon>Tetrahymenidae</taxon>
        <taxon>Tetrahymena</taxon>
    </lineage>
</organism>
<dbReference type="PROSITE" id="PS00018">
    <property type="entry name" value="EF_HAND_1"/>
    <property type="match status" value="1"/>
</dbReference>
<keyword evidence="3" id="KW-0862">Zinc</keyword>
<name>Q24DK6_TETTS</name>
<proteinExistence type="predicted"/>
<feature type="domain" description="RanBP2-type" evidence="6">
    <location>
        <begin position="137"/>
        <end position="166"/>
    </location>
</feature>